<keyword evidence="5" id="KW-1185">Reference proteome</keyword>
<feature type="domain" description="Solute-binding protein family 3/N-terminal" evidence="3">
    <location>
        <begin position="49"/>
        <end position="269"/>
    </location>
</feature>
<dbReference type="PANTHER" id="PTHR35936">
    <property type="entry name" value="MEMBRANE-BOUND LYTIC MUREIN TRANSGLYCOSYLASE F"/>
    <property type="match status" value="1"/>
</dbReference>
<name>A0A090D251_9BACT</name>
<feature type="transmembrane region" description="Helical" evidence="2">
    <location>
        <begin position="20"/>
        <end position="36"/>
    </location>
</feature>
<dbReference type="PANTHER" id="PTHR35936:SF17">
    <property type="entry name" value="ARGININE-BINDING EXTRACELLULAR PROTEIN ARTP"/>
    <property type="match status" value="1"/>
</dbReference>
<dbReference type="Proteomes" id="UP000031552">
    <property type="component" value="Unassembled WGS sequence"/>
</dbReference>
<dbReference type="STRING" id="1437425.CSEC_1506"/>
<dbReference type="AlphaFoldDB" id="A0A090D251"/>
<keyword evidence="1" id="KW-0732">Signal</keyword>
<evidence type="ECO:0000256" key="2">
    <source>
        <dbReference type="SAM" id="Phobius"/>
    </source>
</evidence>
<keyword evidence="2" id="KW-1133">Transmembrane helix</keyword>
<dbReference type="EMBL" id="CCEJ010000007">
    <property type="protein sequence ID" value="CDR34320.1"/>
    <property type="molecule type" value="Genomic_DNA"/>
</dbReference>
<dbReference type="Gene3D" id="3.40.190.10">
    <property type="entry name" value="Periplasmic binding protein-like II"/>
    <property type="match status" value="2"/>
</dbReference>
<dbReference type="eggNOG" id="COG0834">
    <property type="taxonomic scope" value="Bacteria"/>
</dbReference>
<reference evidence="4" key="1">
    <citation type="submission" date="2013-12" db="EMBL/GenBank/DDBJ databases">
        <authorList>
            <person name="Linke B."/>
        </authorList>
    </citation>
    <scope>NUCLEOTIDE SEQUENCE [LARGE SCALE GENOMIC DNA]</scope>
    <source>
        <strain evidence="4">CRIB-18</strain>
    </source>
</reference>
<dbReference type="InterPro" id="IPR001638">
    <property type="entry name" value="Solute-binding_3/MltF_N"/>
</dbReference>
<reference evidence="4" key="2">
    <citation type="submission" date="2014-09" db="EMBL/GenBank/DDBJ databases">
        <title>Criblamydia sequanensis harbors a mega-plasmid encoding arsenite resistance.</title>
        <authorList>
            <person name="Bertelli C."/>
            <person name="Goesmann A."/>
            <person name="Greub G."/>
        </authorList>
    </citation>
    <scope>NUCLEOTIDE SEQUENCE [LARGE SCALE GENOMIC DNA]</scope>
    <source>
        <strain evidence="4">CRIB-18</strain>
    </source>
</reference>
<keyword evidence="2" id="KW-0812">Transmembrane</keyword>
<dbReference type="OrthoDB" id="18648at2"/>
<proteinExistence type="predicted"/>
<dbReference type="SMART" id="SM00062">
    <property type="entry name" value="PBPb"/>
    <property type="match status" value="1"/>
</dbReference>
<dbReference type="RefSeq" id="WP_041017863.1">
    <property type="nucleotide sequence ID" value="NZ_CCEJ010000007.1"/>
</dbReference>
<evidence type="ECO:0000313" key="4">
    <source>
        <dbReference type="EMBL" id="CDR34320.1"/>
    </source>
</evidence>
<gene>
    <name evidence="4" type="ORF">CSEC_1506</name>
</gene>
<protein>
    <submittedName>
        <fullName evidence="4">ABC-type transporter, substrate-binding protein</fullName>
    </submittedName>
</protein>
<keyword evidence="2" id="KW-0472">Membrane</keyword>
<organism evidence="4 5">
    <name type="scientific">Candidatus Criblamydia sequanensis CRIB-18</name>
    <dbReference type="NCBI Taxonomy" id="1437425"/>
    <lineage>
        <taxon>Bacteria</taxon>
        <taxon>Pseudomonadati</taxon>
        <taxon>Chlamydiota</taxon>
        <taxon>Chlamydiia</taxon>
        <taxon>Parachlamydiales</taxon>
        <taxon>Candidatus Criblamydiaceae</taxon>
        <taxon>Candidatus Criblamydia</taxon>
    </lineage>
</organism>
<evidence type="ECO:0000313" key="5">
    <source>
        <dbReference type="Proteomes" id="UP000031552"/>
    </source>
</evidence>
<dbReference type="SUPFAM" id="SSF53850">
    <property type="entry name" value="Periplasmic binding protein-like II"/>
    <property type="match status" value="1"/>
</dbReference>
<evidence type="ECO:0000256" key="1">
    <source>
        <dbReference type="ARBA" id="ARBA00022729"/>
    </source>
</evidence>
<sequence length="283" mass="32224">MFEGLIDKLKIFFSTKTGKISTLFLLIFLGLYFNFCETKIKKNSFSKKVFLIAHDPIFYPLNLMGRDKSFVAFASDLFYEIARKQNIRIQLISIPQNALFEKLERGDYDAIVTLISPLASYRQKYLLSSSFYEVGPVLVSKNLKSPISLEEIKTKVIGVRRNSLDAFYFEPLGILMQPYDTLTIAFDDLERGRIDAIMIPYLQANTYSQLFSSGKYNIITTPLTDEGLRIVAPKNESNQFLITEFNKGLKEAKASGIYDALLKKWGLSNPITLEESINLDVVP</sequence>
<accession>A0A090D251</accession>
<evidence type="ECO:0000259" key="3">
    <source>
        <dbReference type="SMART" id="SM00062"/>
    </source>
</evidence>
<dbReference type="Pfam" id="PF00497">
    <property type="entry name" value="SBP_bac_3"/>
    <property type="match status" value="1"/>
</dbReference>
<comment type="caution">
    <text evidence="4">The sequence shown here is derived from an EMBL/GenBank/DDBJ whole genome shotgun (WGS) entry which is preliminary data.</text>
</comment>